<dbReference type="Gene3D" id="3.40.50.720">
    <property type="entry name" value="NAD(P)-binding Rossmann-like Domain"/>
    <property type="match status" value="1"/>
</dbReference>
<dbReference type="SUPFAM" id="SSF50129">
    <property type="entry name" value="GroES-like"/>
    <property type="match status" value="1"/>
</dbReference>
<evidence type="ECO:0000313" key="1">
    <source>
        <dbReference type="EMBL" id="MBE7367276.1"/>
    </source>
</evidence>
<dbReference type="EMBL" id="JADDIV010000002">
    <property type="protein sequence ID" value="MBE7367276.1"/>
    <property type="molecule type" value="Genomic_DNA"/>
</dbReference>
<dbReference type="InterPro" id="IPR011032">
    <property type="entry name" value="GroES-like_sf"/>
</dbReference>
<protein>
    <submittedName>
        <fullName evidence="1">DUF2855 family protein</fullName>
    </submittedName>
</protein>
<accession>A0ABR9S1A8</accession>
<organism evidence="1 2">
    <name type="scientific">Ramlibacter pallidus</name>
    <dbReference type="NCBI Taxonomy" id="2780087"/>
    <lineage>
        <taxon>Bacteria</taxon>
        <taxon>Pseudomonadati</taxon>
        <taxon>Pseudomonadota</taxon>
        <taxon>Betaproteobacteria</taxon>
        <taxon>Burkholderiales</taxon>
        <taxon>Comamonadaceae</taxon>
        <taxon>Ramlibacter</taxon>
    </lineage>
</organism>
<dbReference type="RefSeq" id="WP_193675895.1">
    <property type="nucleotide sequence ID" value="NZ_JADDIV010000002.1"/>
</dbReference>
<gene>
    <name evidence="1" type="ORF">IM787_06855</name>
</gene>
<keyword evidence="2" id="KW-1185">Reference proteome</keyword>
<evidence type="ECO:0000313" key="2">
    <source>
        <dbReference type="Proteomes" id="UP000806285"/>
    </source>
</evidence>
<proteinExistence type="predicted"/>
<reference evidence="1 2" key="1">
    <citation type="submission" date="2020-10" db="EMBL/GenBank/DDBJ databases">
        <title>Ramlibacter sp. HM2 16S ribosomal RNA gene Genome sequencing and assembly.</title>
        <authorList>
            <person name="Kang M."/>
        </authorList>
    </citation>
    <scope>NUCLEOTIDE SEQUENCE [LARGE SCALE GENOMIC DNA]</scope>
    <source>
        <strain evidence="1 2">HM2</strain>
    </source>
</reference>
<dbReference type="Gene3D" id="3.90.180.10">
    <property type="entry name" value="Medium-chain alcohol dehydrogenases, catalytic domain"/>
    <property type="match status" value="1"/>
</dbReference>
<dbReference type="InterPro" id="IPR021276">
    <property type="entry name" value="DUF2855"/>
</dbReference>
<dbReference type="Pfam" id="PF11017">
    <property type="entry name" value="DUF2855"/>
    <property type="match status" value="1"/>
</dbReference>
<comment type="caution">
    <text evidence="1">The sequence shown here is derived from an EMBL/GenBank/DDBJ whole genome shotgun (WGS) entry which is preliminary data.</text>
</comment>
<dbReference type="Proteomes" id="UP000806285">
    <property type="component" value="Unassembled WGS sequence"/>
</dbReference>
<name>A0ABR9S1A8_9BURK</name>
<sequence>MSNTTLLVRKDRIADARLDESEDPALSAGEIRVRVDAFSLTANNITYAAFGDAMHYWRFFAAPQEGWGIVPVWGFATVVQSLHPGVAVGERLYGYWPMARHAVLRPDRLDEGGFLDATPHRRELPVTYNHYARSSRDPFYTPDSEDAQSVLRPLATTAWLIDDFLAEQGFFGARAVLMSSASSKTAYSTAFHLRRRQGIERIGFTSPANRAFCESLGCYDRVLAYEELPRLDATLPCVYVDFAGNADFRARLHGHFPDLKYSCAVGGTHVSALGGGSGLPGPRPTLFFAPAQAQKRQKEWGAADFGKRLVEGWNALRDRATDPARPWLRVQHHDGPDAVLAAYRRMAAGDTDPAFGHVLSLR</sequence>